<dbReference type="FunFam" id="3.20.20.220:FF:000004">
    <property type="entry name" value="Bifunctional protein PutA"/>
    <property type="match status" value="1"/>
</dbReference>
<evidence type="ECO:0000256" key="8">
    <source>
        <dbReference type="ARBA" id="ARBA00023015"/>
    </source>
</evidence>
<dbReference type="AlphaFoldDB" id="A4G6Z2"/>
<dbReference type="Pfam" id="PF01619">
    <property type="entry name" value="Pro_dh"/>
    <property type="match status" value="1"/>
</dbReference>
<comment type="function">
    <text evidence="18">Oxidizes proline to glutamate for use as a carbon and nitrogen source.</text>
</comment>
<dbReference type="InterPro" id="IPR025703">
    <property type="entry name" value="Bifunct_PutA"/>
</dbReference>
<dbReference type="SUPFAM" id="SSF51730">
    <property type="entry name" value="FAD-linked oxidoreductase"/>
    <property type="match status" value="1"/>
</dbReference>
<comment type="similarity">
    <text evidence="17 18">In the C-terminal section; belongs to the aldehyde dehydrogenase family.</text>
</comment>
<organism evidence="24 25">
    <name type="scientific">Herminiimonas arsenicoxydans</name>
    <dbReference type="NCBI Taxonomy" id="204773"/>
    <lineage>
        <taxon>Bacteria</taxon>
        <taxon>Pseudomonadati</taxon>
        <taxon>Pseudomonadota</taxon>
        <taxon>Betaproteobacteria</taxon>
        <taxon>Burkholderiales</taxon>
        <taxon>Oxalobacteraceae</taxon>
        <taxon>Herminiimonas</taxon>
    </lineage>
</organism>
<feature type="domain" description="Proline dehydrogenase PutA" evidence="22">
    <location>
        <begin position="78"/>
        <end position="189"/>
    </location>
</feature>
<evidence type="ECO:0000256" key="4">
    <source>
        <dbReference type="ARBA" id="ARBA00022491"/>
    </source>
</evidence>
<dbReference type="InterPro" id="IPR016163">
    <property type="entry name" value="Ald_DH_C"/>
</dbReference>
<evidence type="ECO:0000256" key="14">
    <source>
        <dbReference type="ARBA" id="ARBA00048142"/>
    </source>
</evidence>
<dbReference type="Pfam" id="PF14850">
    <property type="entry name" value="Pro_dh-DNA_bdg"/>
    <property type="match status" value="1"/>
</dbReference>
<evidence type="ECO:0000256" key="19">
    <source>
        <dbReference type="PIRSR" id="PIRSR000197-1"/>
    </source>
</evidence>
<keyword evidence="6 18" id="KW-0274">FAD</keyword>
<keyword evidence="9 18" id="KW-0520">NAD</keyword>
<dbReference type="InterPro" id="IPR015590">
    <property type="entry name" value="Aldehyde_DH_dom"/>
</dbReference>
<dbReference type="EMBL" id="CU207211">
    <property type="protein sequence ID" value="CAL62279.1"/>
    <property type="molecule type" value="Genomic_DNA"/>
</dbReference>
<dbReference type="Pfam" id="PF18327">
    <property type="entry name" value="PRODH"/>
    <property type="match status" value="1"/>
</dbReference>
<keyword evidence="13" id="KW-0511">Multifunctional enzyme</keyword>
<keyword evidence="25" id="KW-1185">Reference proteome</keyword>
<dbReference type="GO" id="GO:0010133">
    <property type="term" value="P:L-proline catabolic process to L-glutamate"/>
    <property type="evidence" value="ECO:0007669"/>
    <property type="project" value="UniProtKB-UniRule"/>
</dbReference>
<feature type="domain" description="Proline utilization A proline dehydrogenase N-terminal" evidence="23">
    <location>
        <begin position="22"/>
        <end position="69"/>
    </location>
</feature>
<dbReference type="HOGENOM" id="CLU_005682_1_0_4"/>
<evidence type="ECO:0000313" key="24">
    <source>
        <dbReference type="EMBL" id="CAL62279.1"/>
    </source>
</evidence>
<dbReference type="Gene3D" id="3.20.20.220">
    <property type="match status" value="1"/>
</dbReference>
<dbReference type="Gene3D" id="3.40.309.10">
    <property type="entry name" value="Aldehyde Dehydrogenase, Chain A, domain 2"/>
    <property type="match status" value="1"/>
</dbReference>
<feature type="active site" evidence="19">
    <location>
        <position position="799"/>
    </location>
</feature>
<dbReference type="InterPro" id="IPR050485">
    <property type="entry name" value="Proline_metab_enzyme"/>
</dbReference>
<comment type="similarity">
    <text evidence="16 18">In the N-terminal section; belongs to the proline dehydrogenase family.</text>
</comment>
<sequence length="1224" mass="133199">MSTLIASLPFSGFAAEVIATATPLRDAITSAYLRDEASAVQDLLKQAKTDPALQAASLTLARRLATSMRAKRSHSSGVDALMHEFSLSSEEGVALMCLAEALLRIPDHETADRLIADKISKGDWQRHLGASPSLFVNAATWGLLVTGKLVGNVSEQSLVAALTRLISKGGEPLIRKGVDLAMRMLGNQFVAGRTIEEALDNSREHEAHGYRYSFDMLGEAAMTAADAATYYQSYLSAIHAIGKSGNGRGIRNGPGISVKLSALHPRYARSQRIRVMQEMLPRLKNLVLLAKQYDIGINIDAEESERLELSLDLMEALAFAPELEGFDGIGFVVQAYQKRCPYVIDYLIDLSHHSKRKFMVRLVKGAYWDTEIKRAQVDGLSDYPVYTRKAYTDLSYLVCAQKLLAANQVIYPQFATHNALTLATIYSHAQAMHITDYEFQCLHGMGETLYDQIVGTDHLNVPCRIYAPVGTHETLLAYLVRRLLENGANSSFVNQIVDDKTSIASLLQDPIVLATQAGGKPHPALVLPVDLYGRQRRNSAGMDLSDEHVLRHLSAALTACSKQQWHTQPLPGNASSTTVAIMRNPADHSDVLGTAVEANADDVERALALAIAGAEKWQKTAPSERAGILLNAAELFQQHAPEFIALSVREAGKTLPNAIGELRETIDFLRYYSAQITTAQMEQALGLVACISPWNFPLSIFTGQLSAALAAGNAVLAKPAEQTPLIAFRAVQLMHQAGVPEDVLLFLPGRGQTTGAQLVADARVSGVVFTGSTQVATIIHRTLAQRSMAERRDIPLIAETGGQNAMIVDSSALCEQVVRDVIASAFDSAGQRCSALRVLCLQTDIAEKTLNMLHGAFEELQTGRPDQLATDVGPVIDAEAQQHLRAYIEQAGRRAKNMKQLALPSTGTQGTFVAPCIIEIDRMSDLQREVFGPVLHVLRYRRDDLPQLVRDINATGFGLTLGVHSRIDETINYIVDHARVGNIYVNRNIIGAVVGVQPFGGEGLSGTGPKAGGPLYMKRLQQEVGAIRNMENKDTEFTAETPQMQLVLAELLSWSLAHRHQQLSDLIRHYSSNSLYGKVLRLQGPTGELNTLRFVARGSVLCVAETAPALLNQLAAVYASGNQAVLFQSTAMHVPTDFPARLRAGMTIIEHQHECRDLKLALLEREQHALALRTALAARDGAIVPVVTTNFQQAIPLWRLINERALCVNTTAAGGNASLMTIAT</sequence>
<dbReference type="EC" id="1.5.5.2" evidence="18"/>
<dbReference type="FunFam" id="3.40.309.10:FF:000005">
    <property type="entry name" value="1-pyrroline-5-carboxylate dehydrogenase 1"/>
    <property type="match status" value="1"/>
</dbReference>
<keyword evidence="4 18" id="KW-0678">Repressor</keyword>
<keyword evidence="11 18" id="KW-0238">DNA-binding</keyword>
<proteinExistence type="inferred from homology"/>
<dbReference type="InterPro" id="IPR002872">
    <property type="entry name" value="Proline_DH_dom"/>
</dbReference>
<dbReference type="PANTHER" id="PTHR42862">
    <property type="entry name" value="DELTA-1-PYRROLINE-5-CARBOXYLATE DEHYDROGENASE 1, ISOFORM A-RELATED"/>
    <property type="match status" value="1"/>
</dbReference>
<comment type="cofactor">
    <cofactor evidence="1 18">
        <name>FAD</name>
        <dbReference type="ChEBI" id="CHEBI:57692"/>
    </cofactor>
</comment>
<dbReference type="KEGG" id="har:HEAR2142"/>
<dbReference type="Gene3D" id="3.40.605.10">
    <property type="entry name" value="Aldehyde Dehydrogenase, Chain A, domain 1"/>
    <property type="match status" value="1"/>
</dbReference>
<evidence type="ECO:0000256" key="18">
    <source>
        <dbReference type="PIRNR" id="PIRNR000197"/>
    </source>
</evidence>
<evidence type="ECO:0000256" key="12">
    <source>
        <dbReference type="ARBA" id="ARBA00023163"/>
    </source>
</evidence>
<dbReference type="NCBIfam" id="TIGR01238">
    <property type="entry name" value="D1pyr5carbox3"/>
    <property type="match status" value="1"/>
</dbReference>
<dbReference type="GO" id="GO:0009898">
    <property type="term" value="C:cytoplasmic side of plasma membrane"/>
    <property type="evidence" value="ECO:0007669"/>
    <property type="project" value="TreeGrafter"/>
</dbReference>
<dbReference type="PANTHER" id="PTHR42862:SF1">
    <property type="entry name" value="DELTA-1-PYRROLINE-5-CARBOXYLATE DEHYDROGENASE 2, ISOFORM A-RELATED"/>
    <property type="match status" value="1"/>
</dbReference>
<name>A4G6Z2_HERAR</name>
<evidence type="ECO:0000256" key="1">
    <source>
        <dbReference type="ARBA" id="ARBA00001974"/>
    </source>
</evidence>
<evidence type="ECO:0000256" key="9">
    <source>
        <dbReference type="ARBA" id="ARBA00023027"/>
    </source>
</evidence>
<dbReference type="InterPro" id="IPR041349">
    <property type="entry name" value="PRODH"/>
</dbReference>
<dbReference type="InterPro" id="IPR016160">
    <property type="entry name" value="Ald_DH_CS_CYS"/>
</dbReference>
<keyword evidence="12 18" id="KW-0804">Transcription</keyword>
<evidence type="ECO:0000256" key="7">
    <source>
        <dbReference type="ARBA" id="ARBA00023002"/>
    </source>
</evidence>
<dbReference type="GO" id="GO:0003700">
    <property type="term" value="F:DNA-binding transcription factor activity"/>
    <property type="evidence" value="ECO:0007669"/>
    <property type="project" value="InterPro"/>
</dbReference>
<dbReference type="InterPro" id="IPR005933">
    <property type="entry name" value="PutA_C"/>
</dbReference>
<comment type="pathway">
    <text evidence="2 18">Amino-acid degradation; L-proline degradation into L-glutamate; L-glutamate from L-proline: step 1/2.</text>
</comment>
<dbReference type="NCBIfam" id="NF008869">
    <property type="entry name" value="PRK11904.1"/>
    <property type="match status" value="1"/>
</dbReference>
<evidence type="ECO:0000256" key="10">
    <source>
        <dbReference type="ARBA" id="ARBA00023062"/>
    </source>
</evidence>
<dbReference type="eggNOG" id="COG0506">
    <property type="taxonomic scope" value="Bacteria"/>
</dbReference>
<dbReference type="CDD" id="cd07125">
    <property type="entry name" value="ALDH_PutA-P5CDH"/>
    <property type="match status" value="1"/>
</dbReference>
<evidence type="ECO:0000256" key="5">
    <source>
        <dbReference type="ARBA" id="ARBA00022630"/>
    </source>
</evidence>
<dbReference type="InterPro" id="IPR024089">
    <property type="entry name" value="PRODH_PutA_dom_I/II"/>
</dbReference>
<evidence type="ECO:0000256" key="11">
    <source>
        <dbReference type="ARBA" id="ARBA00023125"/>
    </source>
</evidence>
<accession>A4G6Z2</accession>
<dbReference type="PROSITE" id="PS00070">
    <property type="entry name" value="ALDEHYDE_DEHYDR_CYS"/>
    <property type="match status" value="1"/>
</dbReference>
<dbReference type="PIRSF" id="PIRSF000197">
    <property type="entry name" value="Bifunct_PutA"/>
    <property type="match status" value="1"/>
</dbReference>
<reference evidence="24 25" key="1">
    <citation type="journal article" date="2007" name="PLoS Genet.">
        <title>A tale of two oxidation states: bacterial colonization of arsenic-rich environments.</title>
        <authorList>
            <person name="Muller D."/>
            <person name="Medigue C."/>
            <person name="Koechler S."/>
            <person name="Barbe V."/>
            <person name="Barakat M."/>
            <person name="Talla E."/>
            <person name="Bonnefoy V."/>
            <person name="Krin E."/>
            <person name="Arsene-Ploetze F."/>
            <person name="Carapito C."/>
            <person name="Chandler M."/>
            <person name="Cournoyer B."/>
            <person name="Cruveiller S."/>
            <person name="Dossat C."/>
            <person name="Duval S."/>
            <person name="Heymann M."/>
            <person name="Leize E."/>
            <person name="Lieutaud A."/>
            <person name="Lievremont D."/>
            <person name="Makita Y."/>
            <person name="Mangenot S."/>
            <person name="Nitschke W."/>
            <person name="Ortet P."/>
            <person name="Perdrial N."/>
            <person name="Schoepp B."/>
            <person name="Siguier N."/>
            <person name="Simeonova D.D."/>
            <person name="Rouy Z."/>
            <person name="Segurens B."/>
            <person name="Turlin E."/>
            <person name="Vallenet D."/>
            <person name="Van Dorsselaer A."/>
            <person name="Weiss S."/>
            <person name="Weissenbach J."/>
            <person name="Lett M.C."/>
            <person name="Danchin A."/>
            <person name="Bertin P.N."/>
        </authorList>
    </citation>
    <scope>NUCLEOTIDE SEQUENCE [LARGE SCALE GENOMIC DNA]</scope>
    <source>
        <strain evidence="25">ULPAs1</strain>
    </source>
</reference>
<evidence type="ECO:0000259" key="20">
    <source>
        <dbReference type="Pfam" id="PF00171"/>
    </source>
</evidence>
<evidence type="ECO:0000259" key="21">
    <source>
        <dbReference type="Pfam" id="PF01619"/>
    </source>
</evidence>
<dbReference type="InterPro" id="IPR024082">
    <property type="entry name" value="PRODH_PutA_dom_II"/>
</dbReference>
<keyword evidence="10 18" id="KW-0642">Proline metabolism</keyword>
<evidence type="ECO:0000256" key="2">
    <source>
        <dbReference type="ARBA" id="ARBA00004739"/>
    </source>
</evidence>
<evidence type="ECO:0000313" key="25">
    <source>
        <dbReference type="Proteomes" id="UP000006697"/>
    </source>
</evidence>
<evidence type="ECO:0000256" key="13">
    <source>
        <dbReference type="ARBA" id="ARBA00023268"/>
    </source>
</evidence>
<keyword evidence="7 18" id="KW-0560">Oxidoreductase</keyword>
<evidence type="ECO:0000256" key="17">
    <source>
        <dbReference type="ARBA" id="ARBA00060911"/>
    </source>
</evidence>
<protein>
    <recommendedName>
        <fullName evidence="18">Bifunctional protein PutA</fullName>
    </recommendedName>
    <domain>
        <recommendedName>
            <fullName evidence="18">Proline dehydrogenase</fullName>
            <ecNumber evidence="18">1.5.5.2</ecNumber>
        </recommendedName>
        <alternativeName>
            <fullName evidence="18">Proline oxidase</fullName>
        </alternativeName>
    </domain>
    <domain>
        <recommendedName>
            <fullName evidence="18">Delta-1-pyrroline-5-carboxylate dehydrogenase</fullName>
            <shortName evidence="18">P5C dehydrogenase</shortName>
            <ecNumber evidence="18">1.2.1.88</ecNumber>
        </recommendedName>
        <alternativeName>
            <fullName evidence="18">L-glutamate gamma-semialdehyde dehydrogenase</fullName>
        </alternativeName>
    </domain>
</protein>
<dbReference type="OrthoDB" id="6187633at2"/>
<evidence type="ECO:0000256" key="3">
    <source>
        <dbReference type="ARBA" id="ARBA00004786"/>
    </source>
</evidence>
<comment type="pathway">
    <text evidence="3 18">Amino-acid degradation; L-proline degradation into L-glutamate; L-glutamate from L-proline: step 2/2.</text>
</comment>
<comment type="catalytic activity">
    <reaction evidence="15 18">
        <text>L-proline + a quinone = (S)-1-pyrroline-5-carboxylate + a quinol + H(+)</text>
        <dbReference type="Rhea" id="RHEA:23784"/>
        <dbReference type="ChEBI" id="CHEBI:15378"/>
        <dbReference type="ChEBI" id="CHEBI:17388"/>
        <dbReference type="ChEBI" id="CHEBI:24646"/>
        <dbReference type="ChEBI" id="CHEBI:60039"/>
        <dbReference type="ChEBI" id="CHEBI:132124"/>
        <dbReference type="EC" id="1.5.5.2"/>
    </reaction>
</comment>
<comment type="catalytic activity">
    <reaction evidence="14 18">
        <text>L-glutamate 5-semialdehyde + NAD(+) + H2O = L-glutamate + NADH + 2 H(+)</text>
        <dbReference type="Rhea" id="RHEA:30235"/>
        <dbReference type="ChEBI" id="CHEBI:15377"/>
        <dbReference type="ChEBI" id="CHEBI:15378"/>
        <dbReference type="ChEBI" id="CHEBI:29985"/>
        <dbReference type="ChEBI" id="CHEBI:57540"/>
        <dbReference type="ChEBI" id="CHEBI:57945"/>
        <dbReference type="ChEBI" id="CHEBI:58066"/>
        <dbReference type="EC" id="1.2.1.88"/>
    </reaction>
</comment>
<dbReference type="SUPFAM" id="SSF53720">
    <property type="entry name" value="ALDH-like"/>
    <property type="match status" value="1"/>
</dbReference>
<feature type="domain" description="Proline dehydrogenase" evidence="21">
    <location>
        <begin position="199"/>
        <end position="495"/>
    </location>
</feature>
<dbReference type="GO" id="GO:0004657">
    <property type="term" value="F:proline dehydrogenase activity"/>
    <property type="evidence" value="ECO:0007669"/>
    <property type="project" value="UniProtKB-UniRule"/>
</dbReference>
<evidence type="ECO:0000259" key="22">
    <source>
        <dbReference type="Pfam" id="PF14850"/>
    </source>
</evidence>
<dbReference type="SUPFAM" id="SSF81935">
    <property type="entry name" value="N-terminal domain of bifunctional PutA protein"/>
    <property type="match status" value="1"/>
</dbReference>
<evidence type="ECO:0000256" key="15">
    <source>
        <dbReference type="ARBA" id="ARBA00048779"/>
    </source>
</evidence>
<dbReference type="Gene3D" id="1.20.5.550">
    <property type="entry name" value="Single Helix bin"/>
    <property type="match status" value="1"/>
</dbReference>
<dbReference type="InterPro" id="IPR024090">
    <property type="entry name" value="PRODH_PutA_dom_I"/>
</dbReference>
<dbReference type="GO" id="GO:0003842">
    <property type="term" value="F:L-glutamate gamma-semialdehyde dehydrogenase activity"/>
    <property type="evidence" value="ECO:0007669"/>
    <property type="project" value="UniProtKB-UniRule"/>
</dbReference>
<dbReference type="EC" id="1.2.1.88" evidence="18"/>
<dbReference type="STRING" id="204773.HEAR2142"/>
<dbReference type="UniPathway" id="UPA00261">
    <property type="reaction ID" value="UER00373"/>
</dbReference>
<gene>
    <name evidence="24" type="primary">putA</name>
    <name evidence="24" type="ordered locus">HEAR2142</name>
</gene>
<dbReference type="eggNOG" id="COG4230">
    <property type="taxonomic scope" value="Bacteria"/>
</dbReference>
<keyword evidence="5 18" id="KW-0285">Flavoprotein</keyword>
<dbReference type="Gene3D" id="1.20.5.460">
    <property type="entry name" value="Single helix bin"/>
    <property type="match status" value="1"/>
</dbReference>
<dbReference type="InterPro" id="IPR016162">
    <property type="entry name" value="Ald_DH_N"/>
</dbReference>
<keyword evidence="8 18" id="KW-0805">Transcription regulation</keyword>
<feature type="domain" description="Aldehyde dehydrogenase" evidence="20">
    <location>
        <begin position="581"/>
        <end position="1018"/>
    </location>
</feature>
<evidence type="ECO:0000259" key="23">
    <source>
        <dbReference type="Pfam" id="PF18327"/>
    </source>
</evidence>
<evidence type="ECO:0000256" key="16">
    <source>
        <dbReference type="ARBA" id="ARBA00060889"/>
    </source>
</evidence>
<dbReference type="Proteomes" id="UP000006697">
    <property type="component" value="Chromosome"/>
</dbReference>
<dbReference type="InterPro" id="IPR029041">
    <property type="entry name" value="FAD-linked_oxidoreductase-like"/>
</dbReference>
<feature type="active site" evidence="19">
    <location>
        <position position="833"/>
    </location>
</feature>
<evidence type="ECO:0000256" key="6">
    <source>
        <dbReference type="ARBA" id="ARBA00022827"/>
    </source>
</evidence>
<dbReference type="GO" id="GO:0003677">
    <property type="term" value="F:DNA binding"/>
    <property type="evidence" value="ECO:0007669"/>
    <property type="project" value="UniProtKB-KW"/>
</dbReference>
<dbReference type="InterPro" id="IPR016161">
    <property type="entry name" value="Ald_DH/histidinol_DH"/>
</dbReference>
<dbReference type="Pfam" id="PF00171">
    <property type="entry name" value="Aldedh"/>
    <property type="match status" value="1"/>
</dbReference>